<protein>
    <recommendedName>
        <fullName evidence="3">Flagellar basal body-associated protein FliL</fullName>
    </recommendedName>
</protein>
<sequence length="152" mass="16278">MVKALIVLVLGIVLLGGASFGGWFVYQKYFTEHPDAPPKKVEPPPKPPTAFVRLPPLVVPMIGPTRVEQFVTVVVAVEVLLEKQPMVQANQPRLTDAFLTALYGGVADKSILNGALVNIPAVKAKLVEAAGKVVGKDAVYDVLVQAVTQRNL</sequence>
<gene>
    <name evidence="1" type="ORF">CRT60_30585</name>
</gene>
<evidence type="ECO:0000313" key="2">
    <source>
        <dbReference type="Proteomes" id="UP000225379"/>
    </source>
</evidence>
<comment type="caution">
    <text evidence="1">The sequence shown here is derived from an EMBL/GenBank/DDBJ whole genome shotgun (WGS) entry which is preliminary data.</text>
</comment>
<dbReference type="OrthoDB" id="7350029at2"/>
<reference evidence="2" key="1">
    <citation type="submission" date="2017-10" db="EMBL/GenBank/DDBJ databases">
        <authorList>
            <person name="Kravchenko I.K."/>
            <person name="Grouzdev D.S."/>
        </authorList>
    </citation>
    <scope>NUCLEOTIDE SEQUENCE [LARGE SCALE GENOMIC DNA]</scope>
    <source>
        <strain evidence="2">B2</strain>
    </source>
</reference>
<dbReference type="RefSeq" id="WP_098740211.1">
    <property type="nucleotide sequence ID" value="NZ_PDKW01000043.1"/>
</dbReference>
<accession>A0A2B8BA93</accession>
<name>A0A2B8BA93_9PROT</name>
<evidence type="ECO:0008006" key="3">
    <source>
        <dbReference type="Google" id="ProtNLM"/>
    </source>
</evidence>
<dbReference type="Proteomes" id="UP000225379">
    <property type="component" value="Unassembled WGS sequence"/>
</dbReference>
<evidence type="ECO:0000313" key="1">
    <source>
        <dbReference type="EMBL" id="PGH54167.1"/>
    </source>
</evidence>
<proteinExistence type="predicted"/>
<keyword evidence="2" id="KW-1185">Reference proteome</keyword>
<organism evidence="1 2">
    <name type="scientific">Azospirillum palustre</name>
    <dbReference type="NCBI Taxonomy" id="2044885"/>
    <lineage>
        <taxon>Bacteria</taxon>
        <taxon>Pseudomonadati</taxon>
        <taxon>Pseudomonadota</taxon>
        <taxon>Alphaproteobacteria</taxon>
        <taxon>Rhodospirillales</taxon>
        <taxon>Azospirillaceae</taxon>
        <taxon>Azospirillum</taxon>
    </lineage>
</organism>
<dbReference type="EMBL" id="PDKW01000043">
    <property type="protein sequence ID" value="PGH54167.1"/>
    <property type="molecule type" value="Genomic_DNA"/>
</dbReference>
<dbReference type="AlphaFoldDB" id="A0A2B8BA93"/>